<proteinExistence type="predicted"/>
<accession>A0A9N9X1F1</accession>
<name>A0A9N9X1F1_PHACE</name>
<keyword evidence="4" id="KW-1185">Reference proteome</keyword>
<evidence type="ECO:0000256" key="1">
    <source>
        <dbReference type="SAM" id="Phobius"/>
    </source>
</evidence>
<dbReference type="Pfam" id="PF00561">
    <property type="entry name" value="Abhydrolase_1"/>
    <property type="match status" value="1"/>
</dbReference>
<sequence>MHQKLPMRNKSRSCCTKCLLGTLLYVFVLVLLLFVIVFVIIPVVFKYSIGIQRNIIFPSWLIQPKNYSDIEALGIKGVQNFYVTVDREDIPSHTSVEKNVTLGVWQILPYEILSELIDNEEYNYEGVLNNGNYSILMYLHGNGMDRTGGIETYEVLRKQFHIFAVDYRGYGDSSMAEMTETHIVEDMVQFYKWLMKRTNSKIFIWGHSLGTGVGTHLLANLKKENISSMGLILETPFTSVTDVMITHPIIKVFSFLPWFRTTLIDPMVSNDFNFESKKYILDVDCPIMILHAKDDTIIPHKFATELYNIAVNNRNGDYQGNITYHLFDAGRGYDHFFIYRAPELPNYIDNFVTECEIFEKKIQ</sequence>
<dbReference type="InterPro" id="IPR000073">
    <property type="entry name" value="AB_hydrolase_1"/>
</dbReference>
<dbReference type="GO" id="GO:0047372">
    <property type="term" value="F:monoacylglycerol lipase activity"/>
    <property type="evidence" value="ECO:0007669"/>
    <property type="project" value="TreeGrafter"/>
</dbReference>
<reference evidence="3" key="2">
    <citation type="submission" date="2022-10" db="EMBL/GenBank/DDBJ databases">
        <authorList>
            <consortium name="ENA_rothamsted_submissions"/>
            <consortium name="culmorum"/>
            <person name="King R."/>
        </authorList>
    </citation>
    <scope>NUCLEOTIDE SEQUENCE</scope>
</reference>
<keyword evidence="1" id="KW-0812">Transmembrane</keyword>
<dbReference type="Gene3D" id="3.40.50.1820">
    <property type="entry name" value="alpha/beta hydrolase"/>
    <property type="match status" value="1"/>
</dbReference>
<dbReference type="GO" id="GO:0004622">
    <property type="term" value="F:phosphatidylcholine lysophospholipase activity"/>
    <property type="evidence" value="ECO:0007669"/>
    <property type="project" value="TreeGrafter"/>
</dbReference>
<dbReference type="EMBL" id="OU896719">
    <property type="protein sequence ID" value="CAG9816219.1"/>
    <property type="molecule type" value="Genomic_DNA"/>
</dbReference>
<feature type="domain" description="AB hydrolase-1" evidence="2">
    <location>
        <begin position="136"/>
        <end position="244"/>
    </location>
</feature>
<gene>
    <name evidence="3" type="ORF">PHAECO_LOCUS3761</name>
</gene>
<dbReference type="SUPFAM" id="SSF53474">
    <property type="entry name" value="alpha/beta-Hydrolases"/>
    <property type="match status" value="1"/>
</dbReference>
<dbReference type="PANTHER" id="PTHR12277">
    <property type="entry name" value="ALPHA/BETA HYDROLASE DOMAIN-CONTAINING PROTEIN"/>
    <property type="match status" value="1"/>
</dbReference>
<evidence type="ECO:0000313" key="4">
    <source>
        <dbReference type="Proteomes" id="UP001153737"/>
    </source>
</evidence>
<dbReference type="GO" id="GO:0006660">
    <property type="term" value="P:phosphatidylserine catabolic process"/>
    <property type="evidence" value="ECO:0007669"/>
    <property type="project" value="TreeGrafter"/>
</dbReference>
<organism evidence="3 4">
    <name type="scientific">Phaedon cochleariae</name>
    <name type="common">Mustard beetle</name>
    <dbReference type="NCBI Taxonomy" id="80249"/>
    <lineage>
        <taxon>Eukaryota</taxon>
        <taxon>Metazoa</taxon>
        <taxon>Ecdysozoa</taxon>
        <taxon>Arthropoda</taxon>
        <taxon>Hexapoda</taxon>
        <taxon>Insecta</taxon>
        <taxon>Pterygota</taxon>
        <taxon>Neoptera</taxon>
        <taxon>Endopterygota</taxon>
        <taxon>Coleoptera</taxon>
        <taxon>Polyphaga</taxon>
        <taxon>Cucujiformia</taxon>
        <taxon>Chrysomeloidea</taxon>
        <taxon>Chrysomelidae</taxon>
        <taxon>Chrysomelinae</taxon>
        <taxon>Chrysomelini</taxon>
        <taxon>Phaedon</taxon>
    </lineage>
</organism>
<dbReference type="InterPro" id="IPR029058">
    <property type="entry name" value="AB_hydrolase_fold"/>
</dbReference>
<dbReference type="OrthoDB" id="10249433at2759"/>
<evidence type="ECO:0000259" key="2">
    <source>
        <dbReference type="Pfam" id="PF00561"/>
    </source>
</evidence>
<protein>
    <recommendedName>
        <fullName evidence="2">AB hydrolase-1 domain-containing protein</fullName>
    </recommendedName>
</protein>
<keyword evidence="1" id="KW-1133">Transmembrane helix</keyword>
<dbReference type="PANTHER" id="PTHR12277:SF194">
    <property type="entry name" value="FI04476P"/>
    <property type="match status" value="1"/>
</dbReference>
<keyword evidence="1" id="KW-0472">Membrane</keyword>
<dbReference type="GO" id="GO:0052651">
    <property type="term" value="P:monoacylglycerol catabolic process"/>
    <property type="evidence" value="ECO:0007669"/>
    <property type="project" value="TreeGrafter"/>
</dbReference>
<dbReference type="GO" id="GO:0005789">
    <property type="term" value="C:endoplasmic reticulum membrane"/>
    <property type="evidence" value="ECO:0007669"/>
    <property type="project" value="TreeGrafter"/>
</dbReference>
<reference evidence="3" key="1">
    <citation type="submission" date="2022-01" db="EMBL/GenBank/DDBJ databases">
        <authorList>
            <person name="King R."/>
        </authorList>
    </citation>
    <scope>NUCLEOTIDE SEQUENCE</scope>
</reference>
<evidence type="ECO:0000313" key="3">
    <source>
        <dbReference type="EMBL" id="CAG9816219.1"/>
    </source>
</evidence>
<feature type="transmembrane region" description="Helical" evidence="1">
    <location>
        <begin position="20"/>
        <end position="45"/>
    </location>
</feature>
<dbReference type="AlphaFoldDB" id="A0A9N9X1F1"/>
<dbReference type="Proteomes" id="UP001153737">
    <property type="component" value="Chromosome 13"/>
</dbReference>